<proteinExistence type="predicted"/>
<sequence>MSNYDPNQPGQPYDPNAGSNASNPYGQNPYGQQPAPYGQNPYGQQPGQPPAFDPYAQQQGGYAAVPPPAERPQTLQWAFLLILAAGVISAVANWLVFQSDLFMNMFSSQWSAIKDEFDRQMASTPGASEDPMIQQMMSSPEAFVNEIHSTLAGFMVVSLVISVGLYFLVGFFVGRGVNAMRVVATILAVLSVMGVASTLAAIATFGGGQAGLLIALTLLGVICGVAGVVFSWLRPSSEYIIARRRARMAGYR</sequence>
<feature type="compositionally biased region" description="Polar residues" evidence="1">
    <location>
        <begin position="1"/>
        <end position="10"/>
    </location>
</feature>
<gene>
    <name evidence="3" type="ORF">AUR04nite_08700</name>
</gene>
<feature type="transmembrane region" description="Helical" evidence="2">
    <location>
        <begin position="212"/>
        <end position="233"/>
    </location>
</feature>
<protein>
    <submittedName>
        <fullName evidence="3">Uncharacterized protein</fullName>
    </submittedName>
</protein>
<evidence type="ECO:0000313" key="4">
    <source>
        <dbReference type="Proteomes" id="UP000316612"/>
    </source>
</evidence>
<feature type="transmembrane region" description="Helical" evidence="2">
    <location>
        <begin position="151"/>
        <end position="173"/>
    </location>
</feature>
<keyword evidence="2" id="KW-0472">Membrane</keyword>
<evidence type="ECO:0000313" key="3">
    <source>
        <dbReference type="EMBL" id="GED05338.1"/>
    </source>
</evidence>
<keyword evidence="2" id="KW-1133">Transmembrane helix</keyword>
<feature type="transmembrane region" description="Helical" evidence="2">
    <location>
        <begin position="185"/>
        <end position="206"/>
    </location>
</feature>
<dbReference type="AlphaFoldDB" id="A0A4Y4DPN5"/>
<evidence type="ECO:0000256" key="1">
    <source>
        <dbReference type="SAM" id="MobiDB-lite"/>
    </source>
</evidence>
<dbReference type="OrthoDB" id="4950440at2"/>
<feature type="transmembrane region" description="Helical" evidence="2">
    <location>
        <begin position="77"/>
        <end position="97"/>
    </location>
</feature>
<dbReference type="Proteomes" id="UP000316612">
    <property type="component" value="Unassembled WGS sequence"/>
</dbReference>
<dbReference type="RefSeq" id="WP_141362298.1">
    <property type="nucleotide sequence ID" value="NZ_BAAAJL010000001.1"/>
</dbReference>
<reference evidence="3 4" key="1">
    <citation type="submission" date="2019-06" db="EMBL/GenBank/DDBJ databases">
        <title>Whole genome shotgun sequence of Glutamicibacter uratoxydans NBRC 15515.</title>
        <authorList>
            <person name="Hosoyama A."/>
            <person name="Uohara A."/>
            <person name="Ohji S."/>
            <person name="Ichikawa N."/>
        </authorList>
    </citation>
    <scope>NUCLEOTIDE SEQUENCE [LARGE SCALE GENOMIC DNA]</scope>
    <source>
        <strain evidence="3 4">NBRC 15515</strain>
    </source>
</reference>
<comment type="caution">
    <text evidence="3">The sequence shown here is derived from an EMBL/GenBank/DDBJ whole genome shotgun (WGS) entry which is preliminary data.</text>
</comment>
<accession>A0A4Y4DPN5</accession>
<keyword evidence="4" id="KW-1185">Reference proteome</keyword>
<organism evidence="3 4">
    <name type="scientific">Glutamicibacter uratoxydans</name>
    <name type="common">Arthrobacter uratoxydans</name>
    <dbReference type="NCBI Taxonomy" id="43667"/>
    <lineage>
        <taxon>Bacteria</taxon>
        <taxon>Bacillati</taxon>
        <taxon>Actinomycetota</taxon>
        <taxon>Actinomycetes</taxon>
        <taxon>Micrococcales</taxon>
        <taxon>Micrococcaceae</taxon>
        <taxon>Glutamicibacter</taxon>
    </lineage>
</organism>
<keyword evidence="2" id="KW-0812">Transmembrane</keyword>
<name>A0A4Y4DPN5_GLUUR</name>
<evidence type="ECO:0000256" key="2">
    <source>
        <dbReference type="SAM" id="Phobius"/>
    </source>
</evidence>
<feature type="region of interest" description="Disordered" evidence="1">
    <location>
        <begin position="1"/>
        <end position="67"/>
    </location>
</feature>
<feature type="compositionally biased region" description="Low complexity" evidence="1">
    <location>
        <begin position="23"/>
        <end position="46"/>
    </location>
</feature>
<dbReference type="EMBL" id="BJNY01000004">
    <property type="protein sequence ID" value="GED05338.1"/>
    <property type="molecule type" value="Genomic_DNA"/>
</dbReference>